<dbReference type="InterPro" id="IPR043964">
    <property type="entry name" value="P-loop_TraG"/>
</dbReference>
<feature type="domain" description="TraG P-loop" evidence="1">
    <location>
        <begin position="246"/>
        <end position="551"/>
    </location>
</feature>
<comment type="caution">
    <text evidence="2">The sequence shown here is derived from an EMBL/GenBank/DDBJ whole genome shotgun (WGS) entry which is preliminary data.</text>
</comment>
<dbReference type="CDD" id="cd01127">
    <property type="entry name" value="TrwB_TraG_TraD_VirD4"/>
    <property type="match status" value="2"/>
</dbReference>
<dbReference type="RefSeq" id="WP_006921670.1">
    <property type="nucleotide sequence ID" value="NZ_JAUKEV010000074.1"/>
</dbReference>
<dbReference type="EMBL" id="NVCU01000056">
    <property type="protein sequence ID" value="PFT96459.1"/>
    <property type="molecule type" value="Genomic_DNA"/>
</dbReference>
<dbReference type="Gene3D" id="1.10.8.730">
    <property type="match status" value="1"/>
</dbReference>
<dbReference type="Pfam" id="PF19044">
    <property type="entry name" value="P-loop_TraG"/>
    <property type="match status" value="1"/>
</dbReference>
<name>A0A9X7B1T6_BACTU</name>
<dbReference type="InterPro" id="IPR027417">
    <property type="entry name" value="P-loop_NTPase"/>
</dbReference>
<reference evidence="2 3" key="1">
    <citation type="submission" date="2017-09" db="EMBL/GenBank/DDBJ databases">
        <title>Large-scale bioinformatics analysis of Bacillus genomes uncovers conserved roles of natural products in bacterial physiology.</title>
        <authorList>
            <consortium name="Agbiome Team Llc"/>
            <person name="Bleich R.M."/>
            <person name="Grubbs K.J."/>
            <person name="Santa Maria K.C."/>
            <person name="Allen S.E."/>
            <person name="Farag S."/>
            <person name="Shank E.A."/>
            <person name="Bowers A."/>
        </authorList>
    </citation>
    <scope>NUCLEOTIDE SEQUENCE [LARGE SCALE GENOMIC DNA]</scope>
    <source>
        <strain evidence="2 3">AFS064137</strain>
    </source>
</reference>
<proteinExistence type="predicted"/>
<evidence type="ECO:0000313" key="3">
    <source>
        <dbReference type="Proteomes" id="UP000225910"/>
    </source>
</evidence>
<dbReference type="PANTHER" id="PTHR30121:SF11">
    <property type="entry name" value="AAA+ ATPASE DOMAIN-CONTAINING PROTEIN"/>
    <property type="match status" value="1"/>
</dbReference>
<gene>
    <name evidence="2" type="ORF">COK81_08930</name>
</gene>
<accession>A0A9X7B1T6</accession>
<protein>
    <submittedName>
        <fullName evidence="2">DUF87 domain-containing protein</fullName>
    </submittedName>
</protein>
<dbReference type="SUPFAM" id="SSF52540">
    <property type="entry name" value="P-loop containing nucleoside triphosphate hydrolases"/>
    <property type="match status" value="1"/>
</dbReference>
<dbReference type="Proteomes" id="UP000225910">
    <property type="component" value="Unassembled WGS sequence"/>
</dbReference>
<dbReference type="Gene3D" id="3.40.50.300">
    <property type="entry name" value="P-loop containing nucleotide triphosphate hydrolases"/>
    <property type="match status" value="1"/>
</dbReference>
<evidence type="ECO:0000313" key="2">
    <source>
        <dbReference type="EMBL" id="PFT96459.1"/>
    </source>
</evidence>
<sequence>MKLNLFSKKQEKTEMEVWYGKDLDFSGVRNAIAPSVINEQAENVQFGDNYARTITIIDYPSNVKGNWLSKLYRFKGNLSISIHMVPASAEKMIQSISGSVEELEIRLDSHLSPRRKQDTKNKLESANKLLKKLMEGDNNIIYHVHMYLHLQAESVEELERMTKKLKGLLWRAGLTPAIPNDNMLKAFKAVLPIVENSLPEYTFRNMDAEAASSLFPFDESEIFEQSGVVKGMNVTTGSLVLIDQYKLKNHNEFILGMSGSGKSFYMKKDMLRHFMMGIRIFIIDPEREYKDVIRAIGGQHVNISSMSGTVINPLEIMHSQVDRINMDSEEDDEDISLLHQKIGRLKIFFKLIKKDLSPLESALIEDMLVATYQEKGITWDTDFTKKVSKDFPILEDLYKQIEGKSDERLDDFMAILKTYVSGSNSLMFNGITNVNMANEVICFDLKDLEDESDVQPAAMFNVLSFLWDEITRDRTSLKRLYVDEAHIMSDPDNPRAMKFLFNIYKRIRKYKGGATAATQQIADYLSAIEGKRNYGKAVIGNSQSKLILSLEPSDIEDLKRYNAVKLSEEEERILTTDKKGEGIFVVGKNRVHLKVDYTPEELKIIDSELYSELYVK</sequence>
<organism evidence="2 3">
    <name type="scientific">Bacillus thuringiensis</name>
    <dbReference type="NCBI Taxonomy" id="1428"/>
    <lineage>
        <taxon>Bacteria</taxon>
        <taxon>Bacillati</taxon>
        <taxon>Bacillota</taxon>
        <taxon>Bacilli</taxon>
        <taxon>Bacillales</taxon>
        <taxon>Bacillaceae</taxon>
        <taxon>Bacillus</taxon>
        <taxon>Bacillus cereus group</taxon>
    </lineage>
</organism>
<evidence type="ECO:0000259" key="1">
    <source>
        <dbReference type="Pfam" id="PF19044"/>
    </source>
</evidence>
<dbReference type="InterPro" id="IPR051162">
    <property type="entry name" value="T4SS_component"/>
</dbReference>
<dbReference type="AlphaFoldDB" id="A0A9X7B1T6"/>
<dbReference type="PANTHER" id="PTHR30121">
    <property type="entry name" value="UNCHARACTERIZED PROTEIN YJGR-RELATED"/>
    <property type="match status" value="1"/>
</dbReference>